<sequence>MPILIYFAGDLCEGRNVNGHAMPVVLLSSQNLDKSGSMKPINRSSSPEEFEREIRSLTLGPRTKSNRPLPPAPSKRFSKSLDRLRFFEALPHNKGKGKTYPSRQKPPPIRAHPVLVKSSSFGGTFNKIISGSLSQPPVPPPRKGSMEFQDKAASFDVRGVRRSNLCHRHSKSLDTLLLLREINWTAFDVDIYHSYESVHGSRLGENNNIMEPSYASVTSDEKPSSHESSGRASSQSKASTLSGSPIDSDTPLDDCDGDHPYASVSEEERSKTGSLNGSNRESDVRDSGVSSGMLEPDSDPASPYASVRISQIPGLVTSQYRSSLGEDSNYSGEVFEKEDSGSSIGTCKDLRECEDLKRSSTHTYLELFPDSGRDSVISETSSGYARPIDIISSKPETSDNKDLDNENRKSLTDLEIPNGRSATLESTDSNSTTLEKCPASDSCSIEEEGDIPLVSDNSPTHGDEKTESIDTMGETNLIISQGNDEDVADAKSVPDTKSAPENTSALTEEHIYENTDFVQNSRSQNSSEHSGPVTGLNVNVQTFGLQETRHTDEFFV</sequence>
<evidence type="ECO:0000313" key="3">
    <source>
        <dbReference type="Proteomes" id="UP001163046"/>
    </source>
</evidence>
<feature type="compositionally biased region" description="Basic and acidic residues" evidence="1">
    <location>
        <begin position="396"/>
        <end position="412"/>
    </location>
</feature>
<feature type="region of interest" description="Disordered" evidence="1">
    <location>
        <begin position="387"/>
        <end position="506"/>
    </location>
</feature>
<gene>
    <name evidence="2" type="ORF">OS493_003261</name>
</gene>
<feature type="region of interest" description="Disordered" evidence="1">
    <location>
        <begin position="58"/>
        <end position="77"/>
    </location>
</feature>
<organism evidence="2 3">
    <name type="scientific">Desmophyllum pertusum</name>
    <dbReference type="NCBI Taxonomy" id="174260"/>
    <lineage>
        <taxon>Eukaryota</taxon>
        <taxon>Metazoa</taxon>
        <taxon>Cnidaria</taxon>
        <taxon>Anthozoa</taxon>
        <taxon>Hexacorallia</taxon>
        <taxon>Scleractinia</taxon>
        <taxon>Caryophylliina</taxon>
        <taxon>Caryophylliidae</taxon>
        <taxon>Desmophyllum</taxon>
    </lineage>
</organism>
<feature type="region of interest" description="Disordered" evidence="1">
    <location>
        <begin position="215"/>
        <end position="305"/>
    </location>
</feature>
<feature type="region of interest" description="Disordered" evidence="1">
    <location>
        <begin position="323"/>
        <end position="343"/>
    </location>
</feature>
<feature type="compositionally biased region" description="Basic and acidic residues" evidence="1">
    <location>
        <begin position="219"/>
        <end position="229"/>
    </location>
</feature>
<proteinExistence type="predicted"/>
<dbReference type="AlphaFoldDB" id="A0A9X0CH73"/>
<feature type="compositionally biased region" description="Polar residues" evidence="1">
    <location>
        <begin position="420"/>
        <end position="434"/>
    </location>
</feature>
<protein>
    <submittedName>
        <fullName evidence="2">Uncharacterized protein</fullName>
    </submittedName>
</protein>
<comment type="caution">
    <text evidence="2">The sequence shown here is derived from an EMBL/GenBank/DDBJ whole genome shotgun (WGS) entry which is preliminary data.</text>
</comment>
<dbReference type="OrthoDB" id="5976030at2759"/>
<evidence type="ECO:0000256" key="1">
    <source>
        <dbReference type="SAM" id="MobiDB-lite"/>
    </source>
</evidence>
<reference evidence="2" key="1">
    <citation type="submission" date="2023-01" db="EMBL/GenBank/DDBJ databases">
        <title>Genome assembly of the deep-sea coral Lophelia pertusa.</title>
        <authorList>
            <person name="Herrera S."/>
            <person name="Cordes E."/>
        </authorList>
    </citation>
    <scope>NUCLEOTIDE SEQUENCE</scope>
    <source>
        <strain evidence="2">USNM1676648</strain>
        <tissue evidence="2">Polyp</tissue>
    </source>
</reference>
<feature type="compositionally biased region" description="Polar residues" evidence="1">
    <location>
        <begin position="473"/>
        <end position="482"/>
    </location>
</feature>
<dbReference type="Proteomes" id="UP001163046">
    <property type="component" value="Unassembled WGS sequence"/>
</dbReference>
<name>A0A9X0CH73_9CNID</name>
<keyword evidence="3" id="KW-1185">Reference proteome</keyword>
<accession>A0A9X0CH73</accession>
<dbReference type="EMBL" id="MU827778">
    <property type="protein sequence ID" value="KAJ7340509.1"/>
    <property type="molecule type" value="Genomic_DNA"/>
</dbReference>
<evidence type="ECO:0000313" key="2">
    <source>
        <dbReference type="EMBL" id="KAJ7340509.1"/>
    </source>
</evidence>
<feature type="compositionally biased region" description="Low complexity" evidence="1">
    <location>
        <begin position="230"/>
        <end position="239"/>
    </location>
</feature>